<comment type="caution">
    <text evidence="15">The sequence shown here is derived from an EMBL/GenBank/DDBJ whole genome shotgun (WGS) entry which is preliminary data.</text>
</comment>
<comment type="similarity">
    <text evidence="2 12">Belongs to the peptidase A1 family.</text>
</comment>
<dbReference type="EC" id="3.4.23.21" evidence="3"/>
<proteinExistence type="inferred from homology"/>
<dbReference type="InterPro" id="IPR021109">
    <property type="entry name" value="Peptidase_aspartic_dom_sf"/>
</dbReference>
<dbReference type="GO" id="GO:0004190">
    <property type="term" value="F:aspartic-type endopeptidase activity"/>
    <property type="evidence" value="ECO:0007669"/>
    <property type="project" value="UniProtKB-KW"/>
</dbReference>
<dbReference type="Gene3D" id="2.40.70.10">
    <property type="entry name" value="Acid Proteases"/>
    <property type="match status" value="2"/>
</dbReference>
<evidence type="ECO:0000256" key="10">
    <source>
        <dbReference type="PIRSR" id="PIRSR601461-1"/>
    </source>
</evidence>
<evidence type="ECO:0000256" key="1">
    <source>
        <dbReference type="ARBA" id="ARBA00001130"/>
    </source>
</evidence>
<evidence type="ECO:0000256" key="13">
    <source>
        <dbReference type="SAM" id="SignalP"/>
    </source>
</evidence>
<sequence>MKLTASIAALLAVATFGAVEAAPVKENQGQLHIPLSGNPHFTRNATASVLRAKSKYAKYVTHAFSGTGVVPMTDHLYDVMYYGEVQIGTPPQTLKLDFDTGSSDLWIASSICTNCSPKQTKFDPNKSSTYKKDGRAWQIGYGDGSKASGILGTDTVNLGGLAIKDQTIELARQISGNFEDGSIDGLLGLGFDSITSVRGVKTPVDNLISQRLISKPIFGVYLGKQSEGGGGEYVFGGYNEAHIGGPLTTVKVDNSQGWYSVNVESTKIGGRQVGGSFSGILDTGTTLLLLTDSYAKKIAAAYGARDNYDGTFTIDCDTSKLPPLEFTLGGAQFQVPSDSLIYTQYRGQCIAGFGYGGLPFAIIGDTFLKNNYVIFNQGVPEVQIAPAKH</sequence>
<gene>
    <name evidence="15" type="ORF">EC973_006009</name>
</gene>
<dbReference type="PANTHER" id="PTHR47966">
    <property type="entry name" value="BETA-SITE APP-CLEAVING ENZYME, ISOFORM A-RELATED"/>
    <property type="match status" value="1"/>
</dbReference>
<dbReference type="InterPro" id="IPR001969">
    <property type="entry name" value="Aspartic_peptidase_AS"/>
</dbReference>
<keyword evidence="4 12" id="KW-0645">Protease</keyword>
<dbReference type="Proteomes" id="UP000605846">
    <property type="component" value="Unassembled WGS sequence"/>
</dbReference>
<dbReference type="FunFam" id="2.40.70.10:FF:000008">
    <property type="entry name" value="Cathepsin D"/>
    <property type="match status" value="1"/>
</dbReference>
<dbReference type="Pfam" id="PF00026">
    <property type="entry name" value="Asp"/>
    <property type="match status" value="1"/>
</dbReference>
<dbReference type="PROSITE" id="PS51767">
    <property type="entry name" value="PEPTIDASE_A1"/>
    <property type="match status" value="1"/>
</dbReference>
<dbReference type="InterPro" id="IPR001461">
    <property type="entry name" value="Aspartic_peptidase_A1"/>
</dbReference>
<dbReference type="InterPro" id="IPR033121">
    <property type="entry name" value="PEPTIDASE_A1"/>
</dbReference>
<evidence type="ECO:0000256" key="7">
    <source>
        <dbReference type="ARBA" id="ARBA00022801"/>
    </source>
</evidence>
<dbReference type="GO" id="GO:0006508">
    <property type="term" value="P:proteolysis"/>
    <property type="evidence" value="ECO:0007669"/>
    <property type="project" value="UniProtKB-KW"/>
</dbReference>
<keyword evidence="9 11" id="KW-1015">Disulfide bond</keyword>
<evidence type="ECO:0000313" key="15">
    <source>
        <dbReference type="EMBL" id="KAF7720809.1"/>
    </source>
</evidence>
<dbReference type="PRINTS" id="PR00792">
    <property type="entry name" value="PEPSIN"/>
</dbReference>
<evidence type="ECO:0000256" key="4">
    <source>
        <dbReference type="ARBA" id="ARBA00022670"/>
    </source>
</evidence>
<dbReference type="PANTHER" id="PTHR47966:SF1">
    <property type="entry name" value="ASPARTYL PROTEINASE"/>
    <property type="match status" value="1"/>
</dbReference>
<organism evidence="15 16">
    <name type="scientific">Apophysomyces ossiformis</name>
    <dbReference type="NCBI Taxonomy" id="679940"/>
    <lineage>
        <taxon>Eukaryota</taxon>
        <taxon>Fungi</taxon>
        <taxon>Fungi incertae sedis</taxon>
        <taxon>Mucoromycota</taxon>
        <taxon>Mucoromycotina</taxon>
        <taxon>Mucoromycetes</taxon>
        <taxon>Mucorales</taxon>
        <taxon>Mucorineae</taxon>
        <taxon>Mucoraceae</taxon>
        <taxon>Apophysomyces</taxon>
    </lineage>
</organism>
<keyword evidence="5 13" id="KW-0732">Signal</keyword>
<dbReference type="PROSITE" id="PS00141">
    <property type="entry name" value="ASP_PROTEASE"/>
    <property type="match status" value="2"/>
</dbReference>
<feature type="disulfide bond" evidence="11">
    <location>
        <begin position="316"/>
        <end position="349"/>
    </location>
</feature>
<evidence type="ECO:0000313" key="16">
    <source>
        <dbReference type="Proteomes" id="UP000605846"/>
    </source>
</evidence>
<keyword evidence="8" id="KW-0865">Zymogen</keyword>
<evidence type="ECO:0000259" key="14">
    <source>
        <dbReference type="PROSITE" id="PS51767"/>
    </source>
</evidence>
<dbReference type="SUPFAM" id="SSF50630">
    <property type="entry name" value="Acid proteases"/>
    <property type="match status" value="1"/>
</dbReference>
<feature type="active site" evidence="10">
    <location>
        <position position="99"/>
    </location>
</feature>
<dbReference type="EMBL" id="JABAYA010000358">
    <property type="protein sequence ID" value="KAF7720809.1"/>
    <property type="molecule type" value="Genomic_DNA"/>
</dbReference>
<evidence type="ECO:0000256" key="11">
    <source>
        <dbReference type="PIRSR" id="PIRSR601461-2"/>
    </source>
</evidence>
<feature type="domain" description="Peptidase A1" evidence="14">
    <location>
        <begin position="81"/>
        <end position="385"/>
    </location>
</feature>
<evidence type="ECO:0000256" key="2">
    <source>
        <dbReference type="ARBA" id="ARBA00007447"/>
    </source>
</evidence>
<evidence type="ECO:0000256" key="6">
    <source>
        <dbReference type="ARBA" id="ARBA00022750"/>
    </source>
</evidence>
<evidence type="ECO:0000256" key="12">
    <source>
        <dbReference type="RuleBase" id="RU000454"/>
    </source>
</evidence>
<feature type="chain" id="PRO_5034509024" description="rhizopuspepsin" evidence="13">
    <location>
        <begin position="22"/>
        <end position="389"/>
    </location>
</feature>
<keyword evidence="16" id="KW-1185">Reference proteome</keyword>
<dbReference type="AlphaFoldDB" id="A0A8H7EP71"/>
<accession>A0A8H7EP71</accession>
<protein>
    <recommendedName>
        <fullName evidence="3">rhizopuspepsin</fullName>
        <ecNumber evidence="3">3.4.23.21</ecNumber>
    </recommendedName>
</protein>
<feature type="active site" evidence="10">
    <location>
        <position position="282"/>
    </location>
</feature>
<evidence type="ECO:0000256" key="3">
    <source>
        <dbReference type="ARBA" id="ARBA00013205"/>
    </source>
</evidence>
<dbReference type="OrthoDB" id="2747330at2759"/>
<evidence type="ECO:0000256" key="8">
    <source>
        <dbReference type="ARBA" id="ARBA00023145"/>
    </source>
</evidence>
<reference evidence="15" key="1">
    <citation type="submission" date="2020-01" db="EMBL/GenBank/DDBJ databases">
        <title>Genome Sequencing of Three Apophysomyces-Like Fungal Strains Confirms a Novel Fungal Genus in the Mucoromycota with divergent Burkholderia-like Endosymbiotic Bacteria.</title>
        <authorList>
            <person name="Stajich J.E."/>
            <person name="Macias A.M."/>
            <person name="Carter-House D."/>
            <person name="Lovett B."/>
            <person name="Kasson L.R."/>
            <person name="Berry K."/>
            <person name="Grigoriev I."/>
            <person name="Chang Y."/>
            <person name="Spatafora J."/>
            <person name="Kasson M.T."/>
        </authorList>
    </citation>
    <scope>NUCLEOTIDE SEQUENCE</scope>
    <source>
        <strain evidence="15">NRRL A-21654</strain>
    </source>
</reference>
<evidence type="ECO:0000256" key="5">
    <source>
        <dbReference type="ARBA" id="ARBA00022729"/>
    </source>
</evidence>
<keyword evidence="6 12" id="KW-0064">Aspartyl protease</keyword>
<comment type="catalytic activity">
    <reaction evidence="1">
        <text>Hydrolysis of proteins with broad specificity similar to that of pepsin A, preferring hydrophobic residues at P1 and P1'. Clots milk and activates trypsinogen. Does not cleave 4-Gln-|-His-5, but does cleave 10-His-|-Leu-11 and 12-Val-|-Glu-13 in B chain of insulin.</text>
        <dbReference type="EC" id="3.4.23.21"/>
    </reaction>
</comment>
<name>A0A8H7EP71_9FUNG</name>
<evidence type="ECO:0000256" key="9">
    <source>
        <dbReference type="ARBA" id="ARBA00023157"/>
    </source>
</evidence>
<feature type="signal peptide" evidence="13">
    <location>
        <begin position="1"/>
        <end position="21"/>
    </location>
</feature>
<keyword evidence="7 12" id="KW-0378">Hydrolase</keyword>